<dbReference type="Proteomes" id="UP000050761">
    <property type="component" value="Unassembled WGS sequence"/>
</dbReference>
<evidence type="ECO:0000313" key="2">
    <source>
        <dbReference type="Proteomes" id="UP000050761"/>
    </source>
</evidence>
<name>A0A183FE40_HELPZ</name>
<organism evidence="2 3">
    <name type="scientific">Heligmosomoides polygyrus</name>
    <name type="common">Parasitic roundworm</name>
    <dbReference type="NCBI Taxonomy" id="6339"/>
    <lineage>
        <taxon>Eukaryota</taxon>
        <taxon>Metazoa</taxon>
        <taxon>Ecdysozoa</taxon>
        <taxon>Nematoda</taxon>
        <taxon>Chromadorea</taxon>
        <taxon>Rhabditida</taxon>
        <taxon>Rhabditina</taxon>
        <taxon>Rhabditomorpha</taxon>
        <taxon>Strongyloidea</taxon>
        <taxon>Heligmosomidae</taxon>
        <taxon>Heligmosomoides</taxon>
    </lineage>
</organism>
<dbReference type="WBParaSite" id="HPBE_0000459401-mRNA-1">
    <property type="protein sequence ID" value="HPBE_0000459401-mRNA-1"/>
    <property type="gene ID" value="HPBE_0000459401"/>
</dbReference>
<proteinExistence type="predicted"/>
<accession>A0A183FE40</accession>
<gene>
    <name evidence="1" type="ORF">HPBE_LOCUS4595</name>
</gene>
<dbReference type="EMBL" id="UZAH01025334">
    <property type="protein sequence ID" value="VDO61763.1"/>
    <property type="molecule type" value="Genomic_DNA"/>
</dbReference>
<reference evidence="1 2" key="1">
    <citation type="submission" date="2018-11" db="EMBL/GenBank/DDBJ databases">
        <authorList>
            <consortium name="Pathogen Informatics"/>
        </authorList>
    </citation>
    <scope>NUCLEOTIDE SEQUENCE [LARGE SCALE GENOMIC DNA]</scope>
</reference>
<reference evidence="3" key="2">
    <citation type="submission" date="2019-09" db="UniProtKB">
        <authorList>
            <consortium name="WormBaseParasite"/>
        </authorList>
    </citation>
    <scope>IDENTIFICATION</scope>
</reference>
<evidence type="ECO:0000313" key="1">
    <source>
        <dbReference type="EMBL" id="VDO61763.1"/>
    </source>
</evidence>
<keyword evidence="2" id="KW-1185">Reference proteome</keyword>
<dbReference type="AlphaFoldDB" id="A0A183FE40"/>
<evidence type="ECO:0000313" key="3">
    <source>
        <dbReference type="WBParaSite" id="HPBE_0000459401-mRNA-1"/>
    </source>
</evidence>
<accession>A0A3P7YAJ8</accession>
<protein>
    <submittedName>
        <fullName evidence="3">Transposase</fullName>
    </submittedName>
</protein>
<sequence length="75" mass="8555">MDRGDVPLVKFEGMTTETAARLLDDGRLTYRPSNSHACFRSVLRENVVDRRRSSTRLHVSLPAALFLALISQPWR</sequence>